<proteinExistence type="predicted"/>
<dbReference type="InterPro" id="IPR011852">
    <property type="entry name" value="TRAP_TAXI"/>
</dbReference>
<dbReference type="Pfam" id="PF16868">
    <property type="entry name" value="NMT1_3"/>
    <property type="match status" value="1"/>
</dbReference>
<dbReference type="SUPFAM" id="SSF53850">
    <property type="entry name" value="Periplasmic binding protein-like II"/>
    <property type="match status" value="1"/>
</dbReference>
<comment type="caution">
    <text evidence="1">The sequence shown here is derived from an EMBL/GenBank/DDBJ whole genome shotgun (WGS) entry which is preliminary data.</text>
</comment>
<accession>A0A3D9ZQX7</accession>
<protein>
    <submittedName>
        <fullName evidence="1">TRAP-type uncharacterized transport system substrate-binding protein</fullName>
    </submittedName>
</protein>
<dbReference type="EMBL" id="QUMQ01000001">
    <property type="protein sequence ID" value="REF99776.1"/>
    <property type="molecule type" value="Genomic_DNA"/>
</dbReference>
<dbReference type="Proteomes" id="UP000256913">
    <property type="component" value="Unassembled WGS sequence"/>
</dbReference>
<name>A0A3D9ZQX7_9ACTN</name>
<gene>
    <name evidence="1" type="ORF">DFJ67_5820</name>
</gene>
<dbReference type="AlphaFoldDB" id="A0A3D9ZQX7"/>
<keyword evidence="2" id="KW-1185">Reference proteome</keyword>
<evidence type="ECO:0000313" key="1">
    <source>
        <dbReference type="EMBL" id="REF99776.1"/>
    </source>
</evidence>
<organism evidence="1 2">
    <name type="scientific">Asanoa ferruginea</name>
    <dbReference type="NCBI Taxonomy" id="53367"/>
    <lineage>
        <taxon>Bacteria</taxon>
        <taxon>Bacillati</taxon>
        <taxon>Actinomycetota</taxon>
        <taxon>Actinomycetes</taxon>
        <taxon>Micromonosporales</taxon>
        <taxon>Micromonosporaceae</taxon>
        <taxon>Asanoa</taxon>
    </lineage>
</organism>
<reference evidence="1 2" key="1">
    <citation type="submission" date="2018-08" db="EMBL/GenBank/DDBJ databases">
        <title>Sequencing the genomes of 1000 actinobacteria strains.</title>
        <authorList>
            <person name="Klenk H.-P."/>
        </authorList>
    </citation>
    <scope>NUCLEOTIDE SEQUENCE [LARGE SCALE GENOMIC DNA]</scope>
    <source>
        <strain evidence="1 2">DSM 44099</strain>
    </source>
</reference>
<dbReference type="Gene3D" id="3.40.190.10">
    <property type="entry name" value="Periplasmic binding protein-like II"/>
    <property type="match status" value="2"/>
</dbReference>
<sequence length="303" mass="33996">MAMAKELKFAGSGVGEPWWIIGHITRRLLEPLGYQVEVLSESGSTNNPRYVGGGKADFGATVPQTLGWAVRGEHLFQGETFVPLRSVGRVRRPSWLTAAARWELGFTSLKEIGESDYPIRLVTHNLRSIASVVPNEVLKYYHLTKEEIEAKGGTVREIGGNDYRSTDFDVIIGNLYMGRSMVTRHWSAATELMNLRFLDLDDELLAKLTADGHGTPGEVPFHFLRGVDRWVKALDRISDLLIYLPESTDEQFVYDLTKLYDTNRGTFFGQAVQMAWEPSSVTMGDPLPLHAGAERYYREVGLL</sequence>
<dbReference type="OrthoDB" id="5582316at2"/>
<evidence type="ECO:0000313" key="2">
    <source>
        <dbReference type="Proteomes" id="UP000256913"/>
    </source>
</evidence>